<dbReference type="PIRSF" id="PIRSF006337">
    <property type="entry name" value="Trehalose_TreZ"/>
    <property type="match status" value="1"/>
</dbReference>
<comment type="subcellular location">
    <subcellularLocation>
        <location evidence="1">Cytoplasm</location>
    </subcellularLocation>
</comment>
<evidence type="ECO:0000256" key="7">
    <source>
        <dbReference type="ARBA" id="ARBA00022801"/>
    </source>
</evidence>
<evidence type="ECO:0000256" key="11">
    <source>
        <dbReference type="ARBA" id="ARBA00033284"/>
    </source>
</evidence>
<name>A0ABT5CGQ6_9BACT</name>
<dbReference type="SMART" id="SM00642">
    <property type="entry name" value="Aamy"/>
    <property type="match status" value="1"/>
</dbReference>
<keyword evidence="9 14" id="KW-0326">Glycosidase</keyword>
<reference evidence="16 17" key="1">
    <citation type="submission" date="2023-01" db="EMBL/GenBank/DDBJ databases">
        <title>Minimal conservation of predation-associated metabolite biosynthetic gene clusters underscores biosynthetic potential of Myxococcota including descriptions for ten novel species: Archangium lansinium sp. nov., Myxococcus landrumus sp. nov., Nannocystis bai.</title>
        <authorList>
            <person name="Ahearne A."/>
            <person name="Stevens C."/>
            <person name="Dowd S."/>
        </authorList>
    </citation>
    <scope>NUCLEOTIDE SEQUENCE [LARGE SCALE GENOMIC DNA]</scope>
    <source>
        <strain evidence="16 17">WIWO2</strain>
    </source>
</reference>
<comment type="caution">
    <text evidence="16">The sequence shown here is derived from an EMBL/GenBank/DDBJ whole genome shotgun (WGS) entry which is preliminary data.</text>
</comment>
<evidence type="ECO:0000256" key="13">
    <source>
        <dbReference type="NCBIfam" id="TIGR02402"/>
    </source>
</evidence>
<organism evidence="16 17">
    <name type="scientific">Sorangium atrum</name>
    <dbReference type="NCBI Taxonomy" id="2995308"/>
    <lineage>
        <taxon>Bacteria</taxon>
        <taxon>Pseudomonadati</taxon>
        <taxon>Myxococcota</taxon>
        <taxon>Polyangia</taxon>
        <taxon>Polyangiales</taxon>
        <taxon>Polyangiaceae</taxon>
        <taxon>Sorangium</taxon>
    </lineage>
</organism>
<dbReference type="InterPro" id="IPR017853">
    <property type="entry name" value="GH"/>
</dbReference>
<dbReference type="Gene3D" id="2.60.40.10">
    <property type="entry name" value="Immunoglobulins"/>
    <property type="match status" value="1"/>
</dbReference>
<evidence type="ECO:0000313" key="16">
    <source>
        <dbReference type="EMBL" id="MDC0685113.1"/>
    </source>
</evidence>
<dbReference type="SUPFAM" id="SSF81296">
    <property type="entry name" value="E set domains"/>
    <property type="match status" value="1"/>
</dbReference>
<evidence type="ECO:0000259" key="15">
    <source>
        <dbReference type="SMART" id="SM00642"/>
    </source>
</evidence>
<evidence type="ECO:0000256" key="4">
    <source>
        <dbReference type="ARBA" id="ARBA00012268"/>
    </source>
</evidence>
<sequence length="614" mass="66675">MKAMRTMGAWIEGGAVRFRVWAPDHDRIEIVTYGADGQEVTGALPAAPTGDGTFEATAPGLGAGALYKVRIDGEGPFPDPYSRAQPLGVHGPSAVDDPSFAWTDAGWRGVALEDLVLYEVHVGAATPEGTFDALIGGLAELRELGITAIELMPVASFPGERGWGYDGVDLFAPHAAYGGPAGLRRLVDAAHAAGLGVILDCVYNHFGPDGNYLRAYAGRYFTDRHKTPWGDAVNYDGAGAEQVRALVLENVEMWIRDFHIDGLRLDATHAIVDDSEPHILREIGERARAAGEGRRVLLIAEDSHNDARLVTPVAQGGYGLDAVWSDDFHHELRVLFAGDRDGYFEDHTGTAEDIAATIRKGWLYEGQISKHAGKPRGTPADPVPPPRFVHCIQNHDQIGNRAVGDRLGDKVSPAAFRTMSALLLLTPYTPLLFMGQEWNARTPFQYFTDHEAELGRLVTEGRRREFQYFAAFAGEEVPDPQDPRTFQRSKLDHAERRRPEHAGVLAWYRELLRLRAAHPALRSRARGAFSADALSPGAICVERRGGGVAVIALCALRGALSLDLGRPEARALAFSEEPRFGGAARRPPLERGRVELEGPAVLIVEVPDPSGAPC</sequence>
<dbReference type="EC" id="3.2.1.141" evidence="4 13"/>
<evidence type="ECO:0000256" key="8">
    <source>
        <dbReference type="ARBA" id="ARBA00023277"/>
    </source>
</evidence>
<dbReference type="PANTHER" id="PTHR43651:SF11">
    <property type="entry name" value="MALTO-OLIGOSYLTREHALOSE TREHALOHYDROLASE"/>
    <property type="match status" value="1"/>
</dbReference>
<comment type="pathway">
    <text evidence="2 14">Glycan biosynthesis; trehalose biosynthesis.</text>
</comment>
<dbReference type="NCBIfam" id="TIGR02402">
    <property type="entry name" value="trehalose_TreZ"/>
    <property type="match status" value="1"/>
</dbReference>
<gene>
    <name evidence="16" type="primary">treZ</name>
    <name evidence="16" type="ORF">POL72_45790</name>
</gene>
<keyword evidence="6" id="KW-0963">Cytoplasm</keyword>
<proteinExistence type="inferred from homology"/>
<dbReference type="SUPFAM" id="SSF51445">
    <property type="entry name" value="(Trans)glycosidases"/>
    <property type="match status" value="1"/>
</dbReference>
<evidence type="ECO:0000256" key="5">
    <source>
        <dbReference type="ARBA" id="ARBA00015938"/>
    </source>
</evidence>
<dbReference type="CDD" id="cd02853">
    <property type="entry name" value="E_set_MTHase_like_N"/>
    <property type="match status" value="1"/>
</dbReference>
<dbReference type="InterPro" id="IPR006047">
    <property type="entry name" value="GH13_cat_dom"/>
</dbReference>
<dbReference type="InterPro" id="IPR012768">
    <property type="entry name" value="Trehalose_TreZ"/>
</dbReference>
<evidence type="ECO:0000256" key="1">
    <source>
        <dbReference type="ARBA" id="ARBA00004496"/>
    </source>
</evidence>
<dbReference type="PANTHER" id="PTHR43651">
    <property type="entry name" value="1,4-ALPHA-GLUCAN-BRANCHING ENZYME"/>
    <property type="match status" value="1"/>
</dbReference>
<comment type="catalytic activity">
    <reaction evidence="12 14">
        <text>hydrolysis of (1-&gt;4)-alpha-D-glucosidic linkage in 4-alpha-D-[(1-&gt;4)-alpha-D-glucanosyl]n trehalose to yield trehalose and (1-&gt;4)-alpha-D-glucan.</text>
        <dbReference type="EC" id="3.2.1.141"/>
    </reaction>
</comment>
<evidence type="ECO:0000256" key="10">
    <source>
        <dbReference type="ARBA" id="ARBA00032057"/>
    </source>
</evidence>
<dbReference type="InterPro" id="IPR044901">
    <property type="entry name" value="Trehalose_TreZ_E-set_sf"/>
</dbReference>
<keyword evidence="17" id="KW-1185">Reference proteome</keyword>
<evidence type="ECO:0000256" key="3">
    <source>
        <dbReference type="ARBA" id="ARBA00008061"/>
    </source>
</evidence>
<evidence type="ECO:0000313" key="17">
    <source>
        <dbReference type="Proteomes" id="UP001217485"/>
    </source>
</evidence>
<keyword evidence="8" id="KW-0119">Carbohydrate metabolism</keyword>
<dbReference type="CDD" id="cd11325">
    <property type="entry name" value="AmyAc_GTHase"/>
    <property type="match status" value="1"/>
</dbReference>
<evidence type="ECO:0000256" key="12">
    <source>
        <dbReference type="ARBA" id="ARBA00034013"/>
    </source>
</evidence>
<evidence type="ECO:0000256" key="2">
    <source>
        <dbReference type="ARBA" id="ARBA00005199"/>
    </source>
</evidence>
<dbReference type="Proteomes" id="UP001217485">
    <property type="component" value="Unassembled WGS sequence"/>
</dbReference>
<dbReference type="Pfam" id="PF00128">
    <property type="entry name" value="Alpha-amylase"/>
    <property type="match status" value="1"/>
</dbReference>
<evidence type="ECO:0000256" key="9">
    <source>
        <dbReference type="ARBA" id="ARBA00023295"/>
    </source>
</evidence>
<dbReference type="RefSeq" id="WP_272103223.1">
    <property type="nucleotide sequence ID" value="NZ_JAQNDK010000006.1"/>
</dbReference>
<accession>A0ABT5CGQ6</accession>
<dbReference type="InterPro" id="IPR013783">
    <property type="entry name" value="Ig-like_fold"/>
</dbReference>
<keyword evidence="7 14" id="KW-0378">Hydrolase</keyword>
<evidence type="ECO:0000256" key="6">
    <source>
        <dbReference type="ARBA" id="ARBA00022490"/>
    </source>
</evidence>
<comment type="similarity">
    <text evidence="3 14">Belongs to the glycosyl hydrolase 13 family.</text>
</comment>
<dbReference type="Gene3D" id="3.20.20.80">
    <property type="entry name" value="Glycosidases"/>
    <property type="match status" value="1"/>
</dbReference>
<dbReference type="InterPro" id="IPR014756">
    <property type="entry name" value="Ig_E-set"/>
</dbReference>
<protein>
    <recommendedName>
        <fullName evidence="5 13">Malto-oligosyltrehalose trehalohydrolase</fullName>
        <shortName evidence="14">MTHase</shortName>
        <ecNumber evidence="4 13">3.2.1.141</ecNumber>
    </recommendedName>
    <alternativeName>
        <fullName evidence="11 14">4-alpha-D-((1-&gt;4)-alpha-D-glucano)trehalose trehalohydrolase</fullName>
    </alternativeName>
    <alternativeName>
        <fullName evidence="10 14">Maltooligosyl trehalose trehalohydrolase</fullName>
    </alternativeName>
</protein>
<dbReference type="EMBL" id="JAQNDK010000006">
    <property type="protein sequence ID" value="MDC0685113.1"/>
    <property type="molecule type" value="Genomic_DNA"/>
</dbReference>
<feature type="domain" description="Glycosyl hydrolase family 13 catalytic" evidence="15">
    <location>
        <begin position="99"/>
        <end position="462"/>
    </location>
</feature>
<dbReference type="Gene3D" id="1.10.10.760">
    <property type="entry name" value="E-set domains of sugar-utilizing enzymes"/>
    <property type="match status" value="1"/>
</dbReference>
<evidence type="ECO:0000256" key="14">
    <source>
        <dbReference type="PIRNR" id="PIRNR006337"/>
    </source>
</evidence>